<comment type="subcellular location">
    <subcellularLocation>
        <location evidence="1">Membrane</location>
        <topology evidence="1">Single-pass membrane protein</topology>
    </subcellularLocation>
</comment>
<dbReference type="GO" id="GO:0030968">
    <property type="term" value="P:endoplasmic reticulum unfolded protein response"/>
    <property type="evidence" value="ECO:0007669"/>
    <property type="project" value="TreeGrafter"/>
</dbReference>
<reference evidence="8" key="1">
    <citation type="submission" date="2022-03" db="EMBL/GenBank/DDBJ databases">
        <authorList>
            <person name="Sayadi A."/>
        </authorList>
    </citation>
    <scope>NUCLEOTIDE SEQUENCE</scope>
</reference>
<evidence type="ECO:0000256" key="4">
    <source>
        <dbReference type="ARBA" id="ARBA00023125"/>
    </source>
</evidence>
<dbReference type="InterPro" id="IPR051882">
    <property type="entry name" value="ATF_bZIP_TF"/>
</dbReference>
<keyword evidence="9" id="KW-1185">Reference proteome</keyword>
<proteinExistence type="inferred from homology"/>
<sequence>MLLPALNHNKTRRPKMSLIMPSVLPNATFSQTELIPLMQIDCEVLDTKLIHVKHGSIPQHLRGFSNDTKKEAGESTASDKKYKRPYKPYFVNNNLLKPSGGFLDLN</sequence>
<dbReference type="GO" id="GO:0000978">
    <property type="term" value="F:RNA polymerase II cis-regulatory region sequence-specific DNA binding"/>
    <property type="evidence" value="ECO:0007669"/>
    <property type="project" value="TreeGrafter"/>
</dbReference>
<gene>
    <name evidence="8" type="ORF">ACAOBT_LOCUS33839</name>
</gene>
<dbReference type="GO" id="GO:0005634">
    <property type="term" value="C:nucleus"/>
    <property type="evidence" value="ECO:0007669"/>
    <property type="project" value="TreeGrafter"/>
</dbReference>
<accession>A0A9P0QAC6</accession>
<evidence type="ECO:0000313" key="8">
    <source>
        <dbReference type="EMBL" id="CAH2014032.1"/>
    </source>
</evidence>
<dbReference type="AlphaFoldDB" id="A0A9P0QAC6"/>
<keyword evidence="3" id="KW-0805">Transcription regulation</keyword>
<dbReference type="PANTHER" id="PTHR46164:SF3">
    <property type="entry name" value="ATF6, ISOFORM C"/>
    <property type="match status" value="1"/>
</dbReference>
<name>A0A9P0QAC6_ACAOB</name>
<dbReference type="OrthoDB" id="644067at2759"/>
<comment type="caution">
    <text evidence="8">The sequence shown here is derived from an EMBL/GenBank/DDBJ whole genome shotgun (WGS) entry which is preliminary data.</text>
</comment>
<protein>
    <submittedName>
        <fullName evidence="8">Uncharacterized protein</fullName>
    </submittedName>
</protein>
<dbReference type="Proteomes" id="UP001152888">
    <property type="component" value="Unassembled WGS sequence"/>
</dbReference>
<dbReference type="GO" id="GO:0016020">
    <property type="term" value="C:membrane"/>
    <property type="evidence" value="ECO:0007669"/>
    <property type="project" value="UniProtKB-SubCell"/>
</dbReference>
<evidence type="ECO:0000256" key="5">
    <source>
        <dbReference type="ARBA" id="ARBA00023163"/>
    </source>
</evidence>
<dbReference type="PANTHER" id="PTHR46164">
    <property type="entry name" value="ATF6, ISOFORM C"/>
    <property type="match status" value="1"/>
</dbReference>
<evidence type="ECO:0000256" key="1">
    <source>
        <dbReference type="ARBA" id="ARBA00004167"/>
    </source>
</evidence>
<organism evidence="8 9">
    <name type="scientific">Acanthoscelides obtectus</name>
    <name type="common">Bean weevil</name>
    <name type="synonym">Bruchus obtectus</name>
    <dbReference type="NCBI Taxonomy" id="200917"/>
    <lineage>
        <taxon>Eukaryota</taxon>
        <taxon>Metazoa</taxon>
        <taxon>Ecdysozoa</taxon>
        <taxon>Arthropoda</taxon>
        <taxon>Hexapoda</taxon>
        <taxon>Insecta</taxon>
        <taxon>Pterygota</taxon>
        <taxon>Neoptera</taxon>
        <taxon>Endopterygota</taxon>
        <taxon>Coleoptera</taxon>
        <taxon>Polyphaga</taxon>
        <taxon>Cucujiformia</taxon>
        <taxon>Chrysomeloidea</taxon>
        <taxon>Chrysomelidae</taxon>
        <taxon>Bruchinae</taxon>
        <taxon>Bruchini</taxon>
        <taxon>Acanthoscelides</taxon>
    </lineage>
</organism>
<evidence type="ECO:0000256" key="2">
    <source>
        <dbReference type="ARBA" id="ARBA00009050"/>
    </source>
</evidence>
<keyword evidence="6" id="KW-0539">Nucleus</keyword>
<evidence type="ECO:0000256" key="6">
    <source>
        <dbReference type="ARBA" id="ARBA00023242"/>
    </source>
</evidence>
<dbReference type="GO" id="GO:0000981">
    <property type="term" value="F:DNA-binding transcription factor activity, RNA polymerase II-specific"/>
    <property type="evidence" value="ECO:0007669"/>
    <property type="project" value="TreeGrafter"/>
</dbReference>
<dbReference type="EMBL" id="CAKOFQ010008412">
    <property type="protein sequence ID" value="CAH2014032.1"/>
    <property type="molecule type" value="Genomic_DNA"/>
</dbReference>
<feature type="region of interest" description="Disordered" evidence="7">
    <location>
        <begin position="60"/>
        <end position="80"/>
    </location>
</feature>
<comment type="similarity">
    <text evidence="2">Belongs to the bZIP family. ATF subfamily.</text>
</comment>
<keyword evidence="4" id="KW-0238">DNA-binding</keyword>
<feature type="compositionally biased region" description="Basic and acidic residues" evidence="7">
    <location>
        <begin position="67"/>
        <end position="80"/>
    </location>
</feature>
<evidence type="ECO:0000313" key="9">
    <source>
        <dbReference type="Proteomes" id="UP001152888"/>
    </source>
</evidence>
<evidence type="ECO:0000256" key="7">
    <source>
        <dbReference type="SAM" id="MobiDB-lite"/>
    </source>
</evidence>
<keyword evidence="5" id="KW-0804">Transcription</keyword>
<evidence type="ECO:0000256" key="3">
    <source>
        <dbReference type="ARBA" id="ARBA00023015"/>
    </source>
</evidence>